<evidence type="ECO:0000256" key="8">
    <source>
        <dbReference type="ARBA" id="ARBA00023288"/>
    </source>
</evidence>
<keyword evidence="7" id="KW-0325">Glycoprotein</keyword>
<protein>
    <recommendedName>
        <fullName evidence="11">UPAR/Ly6 domain-containing protein</fullName>
    </recommendedName>
</protein>
<reference evidence="9" key="1">
    <citation type="submission" date="2022-07" db="EMBL/GenBank/DDBJ databases">
        <title>Chromosome-level genome of Muraenolepis orangiensis.</title>
        <authorList>
            <person name="Kim J."/>
        </authorList>
    </citation>
    <scope>NUCLEOTIDE SEQUENCE</scope>
    <source>
        <strain evidence="9">KU_S4_2022</strain>
        <tissue evidence="9">Muscle</tissue>
    </source>
</reference>
<dbReference type="SUPFAM" id="SSF57302">
    <property type="entry name" value="Snake toxin-like"/>
    <property type="match status" value="1"/>
</dbReference>
<dbReference type="GO" id="GO:0098552">
    <property type="term" value="C:side of membrane"/>
    <property type="evidence" value="ECO:0007669"/>
    <property type="project" value="UniProtKB-KW"/>
</dbReference>
<comment type="subcellular location">
    <subcellularLocation>
        <location evidence="1">Cell membrane</location>
        <topology evidence="1">Lipid-anchor</topology>
        <topology evidence="1">GPI-anchor</topology>
    </subcellularLocation>
</comment>
<evidence type="ECO:0000256" key="2">
    <source>
        <dbReference type="ARBA" id="ARBA00022475"/>
    </source>
</evidence>
<dbReference type="GO" id="GO:0035036">
    <property type="term" value="P:sperm-egg recognition"/>
    <property type="evidence" value="ECO:0007669"/>
    <property type="project" value="TreeGrafter"/>
</dbReference>
<evidence type="ECO:0000256" key="5">
    <source>
        <dbReference type="ARBA" id="ARBA00023136"/>
    </source>
</evidence>
<evidence type="ECO:0000313" key="10">
    <source>
        <dbReference type="Proteomes" id="UP001148018"/>
    </source>
</evidence>
<keyword evidence="10" id="KW-1185">Reference proteome</keyword>
<sequence>MPQPLSSTHDKNANRWRLFLKTTPQPGGYNGDNRLGLCVDVAWQTSQAGQLMCNTCPLNLEEDCLGDSPETATCGTNETCFIRSSTCGLSCRRCTIGVFGRCLLPSQITCADSTPNCYFGNARFNATGILRLHNRGCLATALCNQTQVGSILGAGYSSSYSCCTTDLCNGATPTQLSLTALCCAAVLASLWAA</sequence>
<dbReference type="GO" id="GO:0005886">
    <property type="term" value="C:plasma membrane"/>
    <property type="evidence" value="ECO:0007669"/>
    <property type="project" value="UniProtKB-SubCell"/>
</dbReference>
<name>A0A9Q0EK96_9TELE</name>
<keyword evidence="8" id="KW-0449">Lipoprotein</keyword>
<dbReference type="PANTHER" id="PTHR47613">
    <property type="entry name" value="SPERM ACROSOME MEMBRANE-ASSOCIATED PROTEIN 4"/>
    <property type="match status" value="1"/>
</dbReference>
<accession>A0A9Q0EK96</accession>
<evidence type="ECO:0000256" key="3">
    <source>
        <dbReference type="ARBA" id="ARBA00022622"/>
    </source>
</evidence>
<keyword evidence="2" id="KW-1003">Cell membrane</keyword>
<dbReference type="OrthoDB" id="8835233at2759"/>
<evidence type="ECO:0000256" key="4">
    <source>
        <dbReference type="ARBA" id="ARBA00022729"/>
    </source>
</evidence>
<evidence type="ECO:0000256" key="7">
    <source>
        <dbReference type="ARBA" id="ARBA00023180"/>
    </source>
</evidence>
<dbReference type="PANTHER" id="PTHR47613:SF1">
    <property type="entry name" value="SPERM ACROSOME MEMBRANE-ASSOCIATED PROTEIN 4"/>
    <property type="match status" value="1"/>
</dbReference>
<keyword evidence="5" id="KW-0472">Membrane</keyword>
<evidence type="ECO:0000256" key="6">
    <source>
        <dbReference type="ARBA" id="ARBA00023157"/>
    </source>
</evidence>
<keyword evidence="3" id="KW-0336">GPI-anchor</keyword>
<dbReference type="Gene3D" id="2.10.60.10">
    <property type="entry name" value="CD59"/>
    <property type="match status" value="1"/>
</dbReference>
<evidence type="ECO:0000313" key="9">
    <source>
        <dbReference type="EMBL" id="KAJ3608549.1"/>
    </source>
</evidence>
<gene>
    <name evidence="9" type="ORF">NHX12_023080</name>
</gene>
<evidence type="ECO:0000256" key="1">
    <source>
        <dbReference type="ARBA" id="ARBA00004609"/>
    </source>
</evidence>
<dbReference type="Proteomes" id="UP001148018">
    <property type="component" value="Unassembled WGS sequence"/>
</dbReference>
<organism evidence="9 10">
    <name type="scientific">Muraenolepis orangiensis</name>
    <name type="common">Patagonian moray cod</name>
    <dbReference type="NCBI Taxonomy" id="630683"/>
    <lineage>
        <taxon>Eukaryota</taxon>
        <taxon>Metazoa</taxon>
        <taxon>Chordata</taxon>
        <taxon>Craniata</taxon>
        <taxon>Vertebrata</taxon>
        <taxon>Euteleostomi</taxon>
        <taxon>Actinopterygii</taxon>
        <taxon>Neopterygii</taxon>
        <taxon>Teleostei</taxon>
        <taxon>Neoteleostei</taxon>
        <taxon>Acanthomorphata</taxon>
        <taxon>Zeiogadaria</taxon>
        <taxon>Gadariae</taxon>
        <taxon>Gadiformes</taxon>
        <taxon>Muraenolepidoidei</taxon>
        <taxon>Muraenolepididae</taxon>
        <taxon>Muraenolepis</taxon>
    </lineage>
</organism>
<proteinExistence type="predicted"/>
<comment type="caution">
    <text evidence="9">The sequence shown here is derived from an EMBL/GenBank/DDBJ whole genome shotgun (WGS) entry which is preliminary data.</text>
</comment>
<dbReference type="InterPro" id="IPR046354">
    <property type="entry name" value="SPACA4/Bouncer"/>
</dbReference>
<dbReference type="InterPro" id="IPR045860">
    <property type="entry name" value="Snake_toxin-like_sf"/>
</dbReference>
<keyword evidence="6" id="KW-1015">Disulfide bond</keyword>
<keyword evidence="4" id="KW-0732">Signal</keyword>
<evidence type="ECO:0008006" key="11">
    <source>
        <dbReference type="Google" id="ProtNLM"/>
    </source>
</evidence>
<dbReference type="AlphaFoldDB" id="A0A9Q0EK96"/>
<dbReference type="EMBL" id="JANIIK010000039">
    <property type="protein sequence ID" value="KAJ3608549.1"/>
    <property type="molecule type" value="Genomic_DNA"/>
</dbReference>